<reference evidence="2 3" key="1">
    <citation type="submission" date="2019-03" db="EMBL/GenBank/DDBJ databases">
        <authorList>
            <consortium name="Pathogen Informatics"/>
        </authorList>
    </citation>
    <scope>NUCLEOTIDE SEQUENCE [LARGE SCALE GENOMIC DNA]</scope>
    <source>
        <strain evidence="2 3">NCTC12993</strain>
    </source>
</reference>
<dbReference type="Gene3D" id="1.10.530.10">
    <property type="match status" value="1"/>
</dbReference>
<dbReference type="GO" id="GO:0016829">
    <property type="term" value="F:lyase activity"/>
    <property type="evidence" value="ECO:0007669"/>
    <property type="project" value="UniProtKB-KW"/>
</dbReference>
<evidence type="ECO:0000313" key="2">
    <source>
        <dbReference type="EMBL" id="VFS57921.1"/>
    </source>
</evidence>
<dbReference type="Proteomes" id="UP000401081">
    <property type="component" value="Unassembled WGS sequence"/>
</dbReference>
<feature type="domain" description="Transglycosylase SLT" evidence="1">
    <location>
        <begin position="1"/>
        <end position="39"/>
    </location>
</feature>
<sequence length="141" mass="15844">MMQRLNKMFDGDWLLTVAAYNSGEGRVMKAMKVNKARGKPTDFWSLPLPQETKLYVPKMLALSEYSQKQQTLWRSSAKCRRKRALARVRLDSPVEIAQLADMAGMPVSKLKTFNAGVKGSTLGATGPKYVMVPQKHADQLR</sequence>
<accession>A0A485AC53</accession>
<dbReference type="SUPFAM" id="SSF53955">
    <property type="entry name" value="Lysozyme-like"/>
    <property type="match status" value="1"/>
</dbReference>
<keyword evidence="3" id="KW-1185">Reference proteome</keyword>
<dbReference type="EMBL" id="CAADJD010000010">
    <property type="protein sequence ID" value="VFS57921.1"/>
    <property type="molecule type" value="Genomic_DNA"/>
</dbReference>
<dbReference type="EC" id="4.2.2.-" evidence="2"/>
<protein>
    <submittedName>
        <fullName evidence="2">Membrane-bound lytic murein transglycosylase D</fullName>
        <ecNumber evidence="2">4.2.2.-</ecNumber>
    </submittedName>
</protein>
<gene>
    <name evidence="2" type="primary">mltD_3</name>
    <name evidence="2" type="ORF">NCTC12993_00861</name>
</gene>
<evidence type="ECO:0000313" key="3">
    <source>
        <dbReference type="Proteomes" id="UP000401081"/>
    </source>
</evidence>
<proteinExistence type="predicted"/>
<dbReference type="AlphaFoldDB" id="A0A485AC53"/>
<dbReference type="InterPro" id="IPR023346">
    <property type="entry name" value="Lysozyme-like_dom_sf"/>
</dbReference>
<name>A0A485AC53_KLUCR</name>
<organism evidence="2 3">
    <name type="scientific">Kluyvera cryocrescens</name>
    <name type="common">Kluyvera citrophila</name>
    <dbReference type="NCBI Taxonomy" id="580"/>
    <lineage>
        <taxon>Bacteria</taxon>
        <taxon>Pseudomonadati</taxon>
        <taxon>Pseudomonadota</taxon>
        <taxon>Gammaproteobacteria</taxon>
        <taxon>Enterobacterales</taxon>
        <taxon>Enterobacteriaceae</taxon>
        <taxon>Kluyvera</taxon>
    </lineage>
</organism>
<dbReference type="Pfam" id="PF01464">
    <property type="entry name" value="SLT"/>
    <property type="match status" value="1"/>
</dbReference>
<evidence type="ECO:0000259" key="1">
    <source>
        <dbReference type="Pfam" id="PF01464"/>
    </source>
</evidence>
<dbReference type="InterPro" id="IPR008258">
    <property type="entry name" value="Transglycosylase_SLT_dom_1"/>
</dbReference>
<keyword evidence="2" id="KW-0456">Lyase</keyword>